<dbReference type="NCBIfam" id="TIGR02937">
    <property type="entry name" value="sigma70-ECF"/>
    <property type="match status" value="1"/>
</dbReference>
<keyword evidence="1" id="KW-0805">Transcription regulation</keyword>
<keyword evidence="7" id="KW-0548">Nucleotidyltransferase</keyword>
<evidence type="ECO:0000259" key="5">
    <source>
        <dbReference type="Pfam" id="PF04542"/>
    </source>
</evidence>
<keyword evidence="7" id="KW-0808">Transferase</keyword>
<evidence type="ECO:0000313" key="7">
    <source>
        <dbReference type="EMBL" id="KFD21009.1"/>
    </source>
</evidence>
<dbReference type="InterPro" id="IPR013324">
    <property type="entry name" value="RNA_pol_sigma_r3/r4-like"/>
</dbReference>
<feature type="domain" description="RNA polymerase sigma-70 region 4" evidence="6">
    <location>
        <begin position="181"/>
        <end position="227"/>
    </location>
</feature>
<dbReference type="PANTHER" id="PTHR30385">
    <property type="entry name" value="SIGMA FACTOR F FLAGELLAR"/>
    <property type="match status" value="1"/>
</dbReference>
<reference evidence="7 8" key="1">
    <citation type="submission" date="2014-05" db="EMBL/GenBank/DDBJ databases">
        <title>ATOL: Assembling a taxonomically balanced genome-scale reconstruction of the evolutionary history of the Enterobacteriaceae.</title>
        <authorList>
            <person name="Plunkett G.III."/>
            <person name="Neeno-Eckwall E.C."/>
            <person name="Glasner J.D."/>
            <person name="Perna N.T."/>
        </authorList>
    </citation>
    <scope>NUCLEOTIDE SEQUENCE [LARGE SCALE GENOMIC DNA]</scope>
    <source>
        <strain evidence="7 8">ATCC 33301</strain>
    </source>
</reference>
<dbReference type="InterPro" id="IPR012845">
    <property type="entry name" value="RNA_pol_sigma_FliA_WhiG"/>
</dbReference>
<sequence>MSVTEYSLDETFSAEQEAACVRQYLPLVHKILRQIAHHASVVMDYQDLQQIALMGLLTALRRYGVPDEAFPGYAKYRIRGAILDELRQADWRPRTVRQQTHDIARQIRQLAKQTGREPEWPEIRQALQIDAQTYHDYLQSEYLASIESLDAVMESEGEGRFGSERDNPERYYARQQQLSQAIAVLDKREQLILTLYYQHDMNLKEIALVLEISEARVCQLNKRLNDKLVAHLKQSESVC</sequence>
<dbReference type="SUPFAM" id="SSF88946">
    <property type="entry name" value="Sigma2 domain of RNA polymerase sigma factors"/>
    <property type="match status" value="1"/>
</dbReference>
<evidence type="ECO:0000259" key="6">
    <source>
        <dbReference type="Pfam" id="PF04545"/>
    </source>
</evidence>
<dbReference type="InterPro" id="IPR007630">
    <property type="entry name" value="RNA_pol_sigma70_r4"/>
</dbReference>
<keyword evidence="4" id="KW-0804">Transcription</keyword>
<accession>A0A085JKL3</accession>
<comment type="caution">
    <text evidence="7">The sequence shown here is derived from an EMBL/GenBank/DDBJ whole genome shotgun (WGS) entry which is preliminary data.</text>
</comment>
<dbReference type="GO" id="GO:0006352">
    <property type="term" value="P:DNA-templated transcription initiation"/>
    <property type="evidence" value="ECO:0007669"/>
    <property type="project" value="InterPro"/>
</dbReference>
<dbReference type="AlphaFoldDB" id="A0A085JKL3"/>
<dbReference type="NCBIfam" id="NF005413">
    <property type="entry name" value="PRK06986.1"/>
    <property type="match status" value="1"/>
</dbReference>
<dbReference type="Pfam" id="PF04542">
    <property type="entry name" value="Sigma70_r2"/>
    <property type="match status" value="1"/>
</dbReference>
<proteinExistence type="predicted"/>
<dbReference type="Gene3D" id="1.10.1740.10">
    <property type="match status" value="1"/>
</dbReference>
<dbReference type="InterPro" id="IPR013325">
    <property type="entry name" value="RNA_pol_sigma_r2"/>
</dbReference>
<gene>
    <name evidence="7" type="primary">fliA</name>
    <name evidence="7" type="ORF">GTPT_0948</name>
</gene>
<dbReference type="Gene3D" id="1.20.140.160">
    <property type="match status" value="1"/>
</dbReference>
<name>A0A085JKL3_9GAMM</name>
<dbReference type="PANTHER" id="PTHR30385:SF7">
    <property type="entry name" value="RNA POLYMERASE SIGMA FACTOR FLIA"/>
    <property type="match status" value="1"/>
</dbReference>
<dbReference type="eggNOG" id="COG1191">
    <property type="taxonomic scope" value="Bacteria"/>
</dbReference>
<keyword evidence="2" id="KW-0731">Sigma factor</keyword>
<dbReference type="InterPro" id="IPR007627">
    <property type="entry name" value="RNA_pol_sigma70_r2"/>
</dbReference>
<dbReference type="GO" id="GO:0003899">
    <property type="term" value="F:DNA-directed RNA polymerase activity"/>
    <property type="evidence" value="ECO:0007669"/>
    <property type="project" value="UniProtKB-EC"/>
</dbReference>
<dbReference type="OrthoDB" id="9799825at2"/>
<dbReference type="EC" id="2.7.7.6" evidence="7"/>
<dbReference type="NCBIfam" id="TIGR02479">
    <property type="entry name" value="FliA_WhiG"/>
    <property type="match status" value="1"/>
</dbReference>
<evidence type="ECO:0000256" key="3">
    <source>
        <dbReference type="ARBA" id="ARBA00023125"/>
    </source>
</evidence>
<keyword evidence="3" id="KW-0238">DNA-binding</keyword>
<evidence type="ECO:0000256" key="1">
    <source>
        <dbReference type="ARBA" id="ARBA00023015"/>
    </source>
</evidence>
<keyword evidence="8" id="KW-1185">Reference proteome</keyword>
<dbReference type="EMBL" id="JMPR01000018">
    <property type="protein sequence ID" value="KFD21009.1"/>
    <property type="molecule type" value="Genomic_DNA"/>
</dbReference>
<dbReference type="Proteomes" id="UP000028602">
    <property type="component" value="Unassembled WGS sequence"/>
</dbReference>
<dbReference type="InterPro" id="IPR014284">
    <property type="entry name" value="RNA_pol_sigma-70_dom"/>
</dbReference>
<dbReference type="RefSeq" id="WP_025901018.1">
    <property type="nucleotide sequence ID" value="NZ_ATMJ01000027.1"/>
</dbReference>
<dbReference type="GO" id="GO:0003677">
    <property type="term" value="F:DNA binding"/>
    <property type="evidence" value="ECO:0007669"/>
    <property type="project" value="UniProtKB-KW"/>
</dbReference>
<protein>
    <submittedName>
        <fullName evidence="7">RNA polymerase sigma factor</fullName>
        <ecNumber evidence="7">2.7.7.6</ecNumber>
    </submittedName>
</protein>
<evidence type="ECO:0000256" key="4">
    <source>
        <dbReference type="ARBA" id="ARBA00023163"/>
    </source>
</evidence>
<evidence type="ECO:0000313" key="8">
    <source>
        <dbReference type="Proteomes" id="UP000028602"/>
    </source>
</evidence>
<feature type="domain" description="RNA polymerase sigma-70 region 2" evidence="5">
    <location>
        <begin position="21"/>
        <end position="92"/>
    </location>
</feature>
<evidence type="ECO:0000256" key="2">
    <source>
        <dbReference type="ARBA" id="ARBA00023082"/>
    </source>
</evidence>
<dbReference type="Pfam" id="PF04545">
    <property type="entry name" value="Sigma70_r4"/>
    <property type="match status" value="1"/>
</dbReference>
<dbReference type="GO" id="GO:0016987">
    <property type="term" value="F:sigma factor activity"/>
    <property type="evidence" value="ECO:0007669"/>
    <property type="project" value="UniProtKB-KW"/>
</dbReference>
<organism evidence="7 8">
    <name type="scientific">Tatumella ptyseos ATCC 33301</name>
    <dbReference type="NCBI Taxonomy" id="1005995"/>
    <lineage>
        <taxon>Bacteria</taxon>
        <taxon>Pseudomonadati</taxon>
        <taxon>Pseudomonadota</taxon>
        <taxon>Gammaproteobacteria</taxon>
        <taxon>Enterobacterales</taxon>
        <taxon>Erwiniaceae</taxon>
        <taxon>Tatumella</taxon>
    </lineage>
</organism>
<dbReference type="SUPFAM" id="SSF88659">
    <property type="entry name" value="Sigma3 and sigma4 domains of RNA polymerase sigma factors"/>
    <property type="match status" value="2"/>
</dbReference>